<evidence type="ECO:0000313" key="2">
    <source>
        <dbReference type="Proteomes" id="UP000033804"/>
    </source>
</evidence>
<sequence length="230" mass="26572">MRSPHIVSGVHEFFENIQIGLAKNAYRILSSDAQTALDQWETSGWVGGALEKHFRANDMVAQEIELAFAPIRAKLPSAVKLYRGMVKDSNYNHYNGRLLESWTDDRKVAEHFAGLRHAGSWKSILYDIHSNKDIFDAVDRYEKTGFVMFDGYRYARSKQDPSMFDVFDRSRQPIGDGENLKKTLLSNNEDRKRFNADRLAKAVLIEKSIPRERIVWITNNLNSKEYIVRV</sequence>
<proteinExistence type="predicted"/>
<dbReference type="GeneID" id="26517745"/>
<dbReference type="EMBL" id="KP881232">
    <property type="protein sequence ID" value="AKE44693.1"/>
    <property type="molecule type" value="Genomic_DNA"/>
</dbReference>
<dbReference type="RefSeq" id="YP_009189447.1">
    <property type="nucleotide sequence ID" value="NC_028676.1"/>
</dbReference>
<dbReference type="KEGG" id="vg:26517745"/>
<reference evidence="1 2" key="1">
    <citation type="journal article" date="2015" name="J. Virol.">
        <title>Sinorhizobium meliloti Phage ?M9 Defines a New Group of T4 Superfamily Phages with Unusual Genomic Features but a Common T=16 Capsid.</title>
        <authorList>
            <person name="Johnson M.C."/>
            <person name="Tatum K.B."/>
            <person name="Lynn J.S."/>
            <person name="Brewer T.E."/>
            <person name="Lu S."/>
            <person name="Washburn B.K."/>
            <person name="Stroupe M.E."/>
            <person name="Jones K.M."/>
        </authorList>
    </citation>
    <scope>NUCLEOTIDE SEQUENCE [LARGE SCALE GENOMIC DNA]</scope>
</reference>
<accession>A0A0F6R7E8</accession>
<dbReference type="Proteomes" id="UP000033804">
    <property type="component" value="Segment"/>
</dbReference>
<name>A0A0F6R7E8_9CAUD</name>
<organism evidence="1 2">
    <name type="scientific">Sinorhizobium phage phiM9</name>
    <dbReference type="NCBI Taxonomy" id="1636182"/>
    <lineage>
        <taxon>Viruses</taxon>
        <taxon>Duplodnaviria</taxon>
        <taxon>Heunggongvirae</taxon>
        <taxon>Uroviricota</taxon>
        <taxon>Caudoviricetes</taxon>
        <taxon>Pootjesviridae</taxon>
        <taxon>Emnonavirus</taxon>
        <taxon>Emnonavirus phiM9</taxon>
    </lineage>
</organism>
<protein>
    <submittedName>
        <fullName evidence="1">Uncharacterized protein</fullName>
    </submittedName>
</protein>
<evidence type="ECO:0000313" key="1">
    <source>
        <dbReference type="EMBL" id="AKE44693.1"/>
    </source>
</evidence>
<gene>
    <name evidence="1" type="ORF">Sm_phiM9_063</name>
</gene>
<reference evidence="2" key="2">
    <citation type="submission" date="2015-03" db="EMBL/GenBank/DDBJ databases">
        <title>The genome and structure of Sinorhizobium meliloti phage phiM9.</title>
        <authorList>
            <person name="Johnson M.C."/>
            <person name="Tatum K.B."/>
            <person name="Lynn J.S."/>
            <person name="Brewer T.E."/>
            <person name="Washburn B.K."/>
            <person name="Stroupe M.E."/>
            <person name="Jones K.M."/>
        </authorList>
    </citation>
    <scope>NUCLEOTIDE SEQUENCE [LARGE SCALE GENOMIC DNA]</scope>
</reference>
<keyword evidence="2" id="KW-1185">Reference proteome</keyword>